<dbReference type="GO" id="GO:0005886">
    <property type="term" value="C:plasma membrane"/>
    <property type="evidence" value="ECO:0007669"/>
    <property type="project" value="UniProtKB-SubCell"/>
</dbReference>
<evidence type="ECO:0000313" key="10">
    <source>
        <dbReference type="Proteomes" id="UP000077363"/>
    </source>
</evidence>
<dbReference type="PATRIC" id="fig|1182568.3.peg.1517"/>
<dbReference type="PANTHER" id="PTHR14969:SF62">
    <property type="entry name" value="DECAPRENYLPHOSPHORYL-5-PHOSPHORIBOSE PHOSPHATASE RV3807C-RELATED"/>
    <property type="match status" value="1"/>
</dbReference>
<sequence length="242" mass="26671">MFGQRLKRYTSRWHFTRRELWAFLKANWRALLLLLLGVLGPLLLFSELAEEVFEEGGFAWDVSVLAWYRENRTPGLTALANALAGLGGVWVLPVVTALIAWLLARAGAKAHGWFLVLALAGAALLNGAAKLFFQRARPDVLEALVREPGFSFPSGHAMSNAAFGFALILVFWRSRAGWPVAVVAGVWAIAVGASRNYLGVHYPSDVLAGFLASAAWVAGLYLLMGRRWPRLRKSPKGERDTR</sequence>
<feature type="domain" description="Phosphatidic acid phosphatase type 2/haloperoxidase" evidence="8">
    <location>
        <begin position="111"/>
        <end position="221"/>
    </location>
</feature>
<proteinExistence type="predicted"/>
<dbReference type="SUPFAM" id="SSF48317">
    <property type="entry name" value="Acid phosphatase/Vanadium-dependent haloperoxidase"/>
    <property type="match status" value="1"/>
</dbReference>
<evidence type="ECO:0000256" key="7">
    <source>
        <dbReference type="SAM" id="Phobius"/>
    </source>
</evidence>
<dbReference type="Gene3D" id="1.20.144.10">
    <property type="entry name" value="Phosphatidic acid phosphatase type 2/haloperoxidase"/>
    <property type="match status" value="1"/>
</dbReference>
<organism evidence="9 10">
    <name type="scientific">Deinococcus puniceus</name>
    <dbReference type="NCBI Taxonomy" id="1182568"/>
    <lineage>
        <taxon>Bacteria</taxon>
        <taxon>Thermotogati</taxon>
        <taxon>Deinococcota</taxon>
        <taxon>Deinococci</taxon>
        <taxon>Deinococcales</taxon>
        <taxon>Deinococcaceae</taxon>
        <taxon>Deinococcus</taxon>
    </lineage>
</organism>
<dbReference type="KEGG" id="dpu:SU48_07285"/>
<dbReference type="EMBL" id="CP011387">
    <property type="protein sequence ID" value="ANE43602.1"/>
    <property type="molecule type" value="Genomic_DNA"/>
</dbReference>
<keyword evidence="2" id="KW-1003">Cell membrane</keyword>
<dbReference type="Pfam" id="PF01569">
    <property type="entry name" value="PAP2"/>
    <property type="match status" value="1"/>
</dbReference>
<accession>A0A172T9G4</accession>
<dbReference type="AlphaFoldDB" id="A0A172T9G4"/>
<feature type="transmembrane region" description="Helical" evidence="7">
    <location>
        <begin position="153"/>
        <end position="172"/>
    </location>
</feature>
<keyword evidence="5 7" id="KW-1133">Transmembrane helix</keyword>
<keyword evidence="6 7" id="KW-0472">Membrane</keyword>
<evidence type="ECO:0000259" key="8">
    <source>
        <dbReference type="SMART" id="SM00014"/>
    </source>
</evidence>
<dbReference type="SMART" id="SM00014">
    <property type="entry name" value="acidPPc"/>
    <property type="match status" value="1"/>
</dbReference>
<evidence type="ECO:0000313" key="9">
    <source>
        <dbReference type="EMBL" id="ANE43602.1"/>
    </source>
</evidence>
<dbReference type="InterPro" id="IPR000326">
    <property type="entry name" value="PAP2/HPO"/>
</dbReference>
<protein>
    <submittedName>
        <fullName evidence="9">Phosphatidylglycerophosphatase</fullName>
    </submittedName>
</protein>
<reference evidence="9 10" key="1">
    <citation type="submission" date="2015-01" db="EMBL/GenBank/DDBJ databases">
        <title>Deinococcus puniceus/DY1/ whole genome sequencing.</title>
        <authorList>
            <person name="Kim M.K."/>
            <person name="Srinivasan S."/>
            <person name="Lee J.-J."/>
        </authorList>
    </citation>
    <scope>NUCLEOTIDE SEQUENCE [LARGE SCALE GENOMIC DNA]</scope>
    <source>
        <strain evidence="9 10">DY1</strain>
    </source>
</reference>
<evidence type="ECO:0000256" key="4">
    <source>
        <dbReference type="ARBA" id="ARBA00022801"/>
    </source>
</evidence>
<keyword evidence="10" id="KW-1185">Reference proteome</keyword>
<dbReference type="Proteomes" id="UP000077363">
    <property type="component" value="Chromosome"/>
</dbReference>
<feature type="transmembrane region" description="Helical" evidence="7">
    <location>
        <begin position="177"/>
        <end position="194"/>
    </location>
</feature>
<keyword evidence="4" id="KW-0378">Hydrolase</keyword>
<dbReference type="GO" id="GO:0016787">
    <property type="term" value="F:hydrolase activity"/>
    <property type="evidence" value="ECO:0007669"/>
    <property type="project" value="UniProtKB-KW"/>
</dbReference>
<evidence type="ECO:0000256" key="1">
    <source>
        <dbReference type="ARBA" id="ARBA00004651"/>
    </source>
</evidence>
<dbReference type="InterPro" id="IPR036938">
    <property type="entry name" value="PAP2/HPO_sf"/>
</dbReference>
<evidence type="ECO:0000256" key="3">
    <source>
        <dbReference type="ARBA" id="ARBA00022692"/>
    </source>
</evidence>
<feature type="transmembrane region" description="Helical" evidence="7">
    <location>
        <begin position="206"/>
        <end position="224"/>
    </location>
</feature>
<comment type="subcellular location">
    <subcellularLocation>
        <location evidence="1">Cell membrane</location>
        <topology evidence="1">Multi-pass membrane protein</topology>
    </subcellularLocation>
</comment>
<dbReference type="STRING" id="1182568.SU48_07285"/>
<evidence type="ECO:0000256" key="6">
    <source>
        <dbReference type="ARBA" id="ARBA00023136"/>
    </source>
</evidence>
<gene>
    <name evidence="9" type="ORF">SU48_07285</name>
</gene>
<dbReference type="OrthoDB" id="9789113at2"/>
<name>A0A172T9G4_9DEIO</name>
<evidence type="ECO:0000256" key="2">
    <source>
        <dbReference type="ARBA" id="ARBA00022475"/>
    </source>
</evidence>
<keyword evidence="3 7" id="KW-0812">Transmembrane</keyword>
<dbReference type="CDD" id="cd03392">
    <property type="entry name" value="PAP2_like_2"/>
    <property type="match status" value="1"/>
</dbReference>
<feature type="transmembrane region" description="Helical" evidence="7">
    <location>
        <begin position="113"/>
        <end position="133"/>
    </location>
</feature>
<evidence type="ECO:0000256" key="5">
    <source>
        <dbReference type="ARBA" id="ARBA00022989"/>
    </source>
</evidence>
<feature type="transmembrane region" description="Helical" evidence="7">
    <location>
        <begin position="78"/>
        <end position="101"/>
    </location>
</feature>
<dbReference type="PANTHER" id="PTHR14969">
    <property type="entry name" value="SPHINGOSINE-1-PHOSPHATE PHOSPHOHYDROLASE"/>
    <property type="match status" value="1"/>
</dbReference>